<gene>
    <name evidence="2" type="ORF">T07_8999</name>
</gene>
<keyword evidence="3" id="KW-1185">Reference proteome</keyword>
<dbReference type="AlphaFoldDB" id="A0A0V0S263"/>
<proteinExistence type="predicted"/>
<evidence type="ECO:0000313" key="2">
    <source>
        <dbReference type="EMBL" id="KRX20861.1"/>
    </source>
</evidence>
<keyword evidence="1" id="KW-1133">Transmembrane helix</keyword>
<accession>A0A0V0S263</accession>
<feature type="transmembrane region" description="Helical" evidence="1">
    <location>
        <begin position="21"/>
        <end position="39"/>
    </location>
</feature>
<dbReference type="EMBL" id="JYDL01000044">
    <property type="protein sequence ID" value="KRX20861.1"/>
    <property type="molecule type" value="Genomic_DNA"/>
</dbReference>
<reference evidence="2 3" key="1">
    <citation type="submission" date="2015-01" db="EMBL/GenBank/DDBJ databases">
        <title>Evolution of Trichinella species and genotypes.</title>
        <authorList>
            <person name="Korhonen P.K."/>
            <person name="Edoardo P."/>
            <person name="Giuseppe L.R."/>
            <person name="Gasser R.B."/>
        </authorList>
    </citation>
    <scope>NUCLEOTIDE SEQUENCE [LARGE SCALE GENOMIC DNA]</scope>
    <source>
        <strain evidence="2">ISS37</strain>
    </source>
</reference>
<evidence type="ECO:0000256" key="1">
    <source>
        <dbReference type="SAM" id="Phobius"/>
    </source>
</evidence>
<keyword evidence="1" id="KW-0472">Membrane</keyword>
<protein>
    <submittedName>
        <fullName evidence="2">Uncharacterized protein</fullName>
    </submittedName>
</protein>
<keyword evidence="1" id="KW-0812">Transmembrane</keyword>
<evidence type="ECO:0000313" key="3">
    <source>
        <dbReference type="Proteomes" id="UP000054630"/>
    </source>
</evidence>
<dbReference type="Proteomes" id="UP000054630">
    <property type="component" value="Unassembled WGS sequence"/>
</dbReference>
<name>A0A0V0S263_9BILA</name>
<sequence>MKLFYVYAKQVLQRIQLFNVLYIYIYIILVSTHITLFLICECTEDRILQFNLNFKYWKCDDGCVK</sequence>
<comment type="caution">
    <text evidence="2">The sequence shown here is derived from an EMBL/GenBank/DDBJ whole genome shotgun (WGS) entry which is preliminary data.</text>
</comment>
<organism evidence="2 3">
    <name type="scientific">Trichinella nelsoni</name>
    <dbReference type="NCBI Taxonomy" id="6336"/>
    <lineage>
        <taxon>Eukaryota</taxon>
        <taxon>Metazoa</taxon>
        <taxon>Ecdysozoa</taxon>
        <taxon>Nematoda</taxon>
        <taxon>Enoplea</taxon>
        <taxon>Dorylaimia</taxon>
        <taxon>Trichinellida</taxon>
        <taxon>Trichinellidae</taxon>
        <taxon>Trichinella</taxon>
    </lineage>
</organism>